<organism evidence="4 5">
    <name type="scientific">Candidatus Hydrogenisulfobacillus filiaventi</name>
    <dbReference type="NCBI Taxonomy" id="2707344"/>
    <lineage>
        <taxon>Bacteria</taxon>
        <taxon>Bacillati</taxon>
        <taxon>Bacillota</taxon>
        <taxon>Clostridia</taxon>
        <taxon>Eubacteriales</taxon>
        <taxon>Clostridiales Family XVII. Incertae Sedis</taxon>
        <taxon>Candidatus Hydrogenisulfobacillus</taxon>
    </lineage>
</organism>
<feature type="region of interest" description="Disordered" evidence="3">
    <location>
        <begin position="199"/>
        <end position="230"/>
    </location>
</feature>
<keyword evidence="2" id="KW-0862">Zinc</keyword>
<gene>
    <name evidence="4" type="primary">fba</name>
    <name evidence="4" type="ORF">R50_1599</name>
</gene>
<dbReference type="AlphaFoldDB" id="A0A6F8ZGN1"/>
<dbReference type="KEGG" id="hfv:R50_1599"/>
<dbReference type="PIRSF" id="PIRSF001359">
    <property type="entry name" value="F_bP_aldolase_II"/>
    <property type="match status" value="1"/>
</dbReference>
<feature type="binding site" evidence="2">
    <location>
        <position position="83"/>
    </location>
    <ligand>
        <name>Zn(2+)</name>
        <dbReference type="ChEBI" id="CHEBI:29105"/>
        <label>1</label>
        <note>catalytic</note>
    </ligand>
</feature>
<keyword evidence="5" id="KW-1185">Reference proteome</keyword>
<feature type="binding site" evidence="2">
    <location>
        <position position="134"/>
    </location>
    <ligand>
        <name>Zn(2+)</name>
        <dbReference type="ChEBI" id="CHEBI:29105"/>
        <label>2</label>
    </ligand>
</feature>
<evidence type="ECO:0000256" key="1">
    <source>
        <dbReference type="PIRSR" id="PIRSR001359-1"/>
    </source>
</evidence>
<feature type="region of interest" description="Disordered" evidence="3">
    <location>
        <begin position="141"/>
        <end position="163"/>
    </location>
</feature>
<reference evidence="4 5" key="1">
    <citation type="submission" date="2020-02" db="EMBL/GenBank/DDBJ databases">
        <authorList>
            <person name="Hogendoorn C."/>
        </authorList>
    </citation>
    <scope>NUCLEOTIDE SEQUENCE [LARGE SCALE GENOMIC DNA]</scope>
    <source>
        <strain evidence="4">R501</strain>
    </source>
</reference>
<evidence type="ECO:0000256" key="3">
    <source>
        <dbReference type="SAM" id="MobiDB-lite"/>
    </source>
</evidence>
<dbReference type="SUPFAM" id="SSF51569">
    <property type="entry name" value="Aldolase"/>
    <property type="match status" value="1"/>
</dbReference>
<evidence type="ECO:0000256" key="2">
    <source>
        <dbReference type="PIRSR" id="PIRSR001359-3"/>
    </source>
</evidence>
<dbReference type="InterPro" id="IPR000771">
    <property type="entry name" value="FBA_II"/>
</dbReference>
<dbReference type="Proteomes" id="UP000503399">
    <property type="component" value="Chromosome"/>
</dbReference>
<dbReference type="EC" id="4.1.2.13" evidence="4"/>
<name>A0A6F8ZGN1_9FIRM</name>
<comment type="cofactor">
    <cofactor evidence="2">
        <name>Zn(2+)</name>
        <dbReference type="ChEBI" id="CHEBI:29105"/>
    </cofactor>
    <text evidence="2">Binds 2 Zn(2+) ions per subunit. One is catalytic and the other provides a structural contribution.</text>
</comment>
<feature type="compositionally biased region" description="Basic residues" evidence="3">
    <location>
        <begin position="217"/>
        <end position="230"/>
    </location>
</feature>
<sequence>MSLVNGIAMLAQARARGYAVGAFDVINPEFLAGAMEGVTAARAPVLLSLAEMHLDYVDREGFAPALRRAAETAPVPVAVHLDHGSRLDTLARALAAGFTSVMFDGSRLPYAENLRLTREAVRRAHAAGAALEAELGQVCGHEEATGEPGPGSRDPAPGYTGPAQAADFVRQTGCDFLAVSIGTVHGLHRQQVRLDLPRPGAGAGAVSGAWRFGTVRPRVRRPQHRGHQQD</sequence>
<protein>
    <submittedName>
        <fullName evidence="4">Fructose-bisphosphate aldolase</fullName>
        <ecNumber evidence="4">4.1.2.13</ecNumber>
    </submittedName>
</protein>
<feature type="binding site" evidence="2">
    <location>
        <position position="185"/>
    </location>
    <ligand>
        <name>Zn(2+)</name>
        <dbReference type="ChEBI" id="CHEBI:29105"/>
        <label>1</label>
        <note>catalytic</note>
    </ligand>
</feature>
<keyword evidence="4" id="KW-0456">Lyase</keyword>
<dbReference type="Pfam" id="PF01116">
    <property type="entry name" value="F_bP_aldolase"/>
    <property type="match status" value="1"/>
</dbReference>
<feature type="active site" description="Proton donor" evidence="1">
    <location>
        <position position="82"/>
    </location>
</feature>
<dbReference type="InterPro" id="IPR050246">
    <property type="entry name" value="Class_II_FBP_aldolase"/>
</dbReference>
<proteinExistence type="predicted"/>
<dbReference type="InterPro" id="IPR013785">
    <property type="entry name" value="Aldolase_TIM"/>
</dbReference>
<dbReference type="Gene3D" id="3.20.20.70">
    <property type="entry name" value="Aldolase class I"/>
    <property type="match status" value="1"/>
</dbReference>
<keyword evidence="2" id="KW-0479">Metal-binding</keyword>
<dbReference type="GO" id="GO:0004332">
    <property type="term" value="F:fructose-bisphosphate aldolase activity"/>
    <property type="evidence" value="ECO:0007669"/>
    <property type="project" value="UniProtKB-EC"/>
</dbReference>
<evidence type="ECO:0000313" key="5">
    <source>
        <dbReference type="Proteomes" id="UP000503399"/>
    </source>
</evidence>
<evidence type="ECO:0000313" key="4">
    <source>
        <dbReference type="EMBL" id="CAB1129100.1"/>
    </source>
</evidence>
<dbReference type="GO" id="GO:0008270">
    <property type="term" value="F:zinc ion binding"/>
    <property type="evidence" value="ECO:0007669"/>
    <property type="project" value="InterPro"/>
</dbReference>
<accession>A0A6F8ZGN1</accession>
<feature type="binding site" evidence="2">
    <location>
        <position position="104"/>
    </location>
    <ligand>
        <name>Zn(2+)</name>
        <dbReference type="ChEBI" id="CHEBI:29105"/>
        <label>2</label>
    </ligand>
</feature>
<dbReference type="PANTHER" id="PTHR30304">
    <property type="entry name" value="D-TAGATOSE-1,6-BISPHOSPHATE ALDOLASE"/>
    <property type="match status" value="1"/>
</dbReference>
<dbReference type="GO" id="GO:0005975">
    <property type="term" value="P:carbohydrate metabolic process"/>
    <property type="evidence" value="ECO:0007669"/>
    <property type="project" value="InterPro"/>
</dbReference>
<dbReference type="EMBL" id="LR778114">
    <property type="protein sequence ID" value="CAB1129100.1"/>
    <property type="molecule type" value="Genomic_DNA"/>
</dbReference>
<dbReference type="PANTHER" id="PTHR30304:SF0">
    <property type="entry name" value="D-TAGATOSE-1,6-BISPHOSPHATE ALDOLASE SUBUNIT GATY-RELATED"/>
    <property type="match status" value="1"/>
</dbReference>